<keyword evidence="3" id="KW-0238">DNA-binding</keyword>
<dbReference type="InterPro" id="IPR005119">
    <property type="entry name" value="LysR_subst-bd"/>
</dbReference>
<evidence type="ECO:0000256" key="4">
    <source>
        <dbReference type="ARBA" id="ARBA00023163"/>
    </source>
</evidence>
<protein>
    <submittedName>
        <fullName evidence="6">LysR family transcriptional regulator</fullName>
    </submittedName>
</protein>
<keyword evidence="4" id="KW-0804">Transcription</keyword>
<dbReference type="GO" id="GO:0005829">
    <property type="term" value="C:cytosol"/>
    <property type="evidence" value="ECO:0007669"/>
    <property type="project" value="TreeGrafter"/>
</dbReference>
<proteinExistence type="inferred from homology"/>
<dbReference type="PROSITE" id="PS50931">
    <property type="entry name" value="HTH_LYSR"/>
    <property type="match status" value="1"/>
</dbReference>
<evidence type="ECO:0000256" key="1">
    <source>
        <dbReference type="ARBA" id="ARBA00009437"/>
    </source>
</evidence>
<evidence type="ECO:0000256" key="2">
    <source>
        <dbReference type="ARBA" id="ARBA00023015"/>
    </source>
</evidence>
<dbReference type="SUPFAM" id="SSF46785">
    <property type="entry name" value="Winged helix' DNA-binding domain"/>
    <property type="match status" value="1"/>
</dbReference>
<feature type="domain" description="HTH lysR-type" evidence="5">
    <location>
        <begin position="1"/>
        <end position="58"/>
    </location>
</feature>
<dbReference type="InterPro" id="IPR036390">
    <property type="entry name" value="WH_DNA-bd_sf"/>
</dbReference>
<dbReference type="Proteomes" id="UP000283880">
    <property type="component" value="Unassembled WGS sequence"/>
</dbReference>
<dbReference type="Pfam" id="PF00126">
    <property type="entry name" value="HTH_1"/>
    <property type="match status" value="1"/>
</dbReference>
<dbReference type="EMBL" id="QSBM01000023">
    <property type="protein sequence ID" value="RGX23883.1"/>
    <property type="molecule type" value="Genomic_DNA"/>
</dbReference>
<dbReference type="CDD" id="cd05466">
    <property type="entry name" value="PBP2_LTTR_substrate"/>
    <property type="match status" value="1"/>
</dbReference>
<dbReference type="OrthoDB" id="9803714at2"/>
<accession>A0A413F8S8</accession>
<dbReference type="Gene3D" id="1.10.10.10">
    <property type="entry name" value="Winged helix-like DNA-binding domain superfamily/Winged helix DNA-binding domain"/>
    <property type="match status" value="1"/>
</dbReference>
<dbReference type="GO" id="GO:0003700">
    <property type="term" value="F:DNA-binding transcription factor activity"/>
    <property type="evidence" value="ECO:0007669"/>
    <property type="project" value="InterPro"/>
</dbReference>
<dbReference type="SUPFAM" id="SSF53850">
    <property type="entry name" value="Periplasmic binding protein-like II"/>
    <property type="match status" value="1"/>
</dbReference>
<comment type="similarity">
    <text evidence="1">Belongs to the LysR transcriptional regulatory family.</text>
</comment>
<comment type="caution">
    <text evidence="6">The sequence shown here is derived from an EMBL/GenBank/DDBJ whole genome shotgun (WGS) entry which is preliminary data.</text>
</comment>
<dbReference type="InterPro" id="IPR050950">
    <property type="entry name" value="HTH-type_LysR_regulators"/>
</dbReference>
<dbReference type="PANTHER" id="PTHR30419">
    <property type="entry name" value="HTH-TYPE TRANSCRIPTIONAL REGULATOR YBHD"/>
    <property type="match status" value="1"/>
</dbReference>
<name>A0A413F8S8_9FIRM</name>
<dbReference type="Gene3D" id="3.40.190.290">
    <property type="match status" value="1"/>
</dbReference>
<dbReference type="RefSeq" id="WP_007709344.1">
    <property type="nucleotide sequence ID" value="NZ_JAWYJI010000288.1"/>
</dbReference>
<dbReference type="GO" id="GO:0003677">
    <property type="term" value="F:DNA binding"/>
    <property type="evidence" value="ECO:0007669"/>
    <property type="project" value="UniProtKB-KW"/>
</dbReference>
<dbReference type="InterPro" id="IPR036388">
    <property type="entry name" value="WH-like_DNA-bd_sf"/>
</dbReference>
<dbReference type="PANTHER" id="PTHR30419:SF8">
    <property type="entry name" value="NITROGEN ASSIMILATION TRANSCRIPTIONAL ACTIVATOR-RELATED"/>
    <property type="match status" value="1"/>
</dbReference>
<evidence type="ECO:0000256" key="3">
    <source>
        <dbReference type="ARBA" id="ARBA00023125"/>
    </source>
</evidence>
<evidence type="ECO:0000259" key="5">
    <source>
        <dbReference type="PROSITE" id="PS50931"/>
    </source>
</evidence>
<dbReference type="PRINTS" id="PR00039">
    <property type="entry name" value="HTHLYSR"/>
</dbReference>
<organism evidence="6 7">
    <name type="scientific">Enterocloster asparagiformis</name>
    <dbReference type="NCBI Taxonomy" id="333367"/>
    <lineage>
        <taxon>Bacteria</taxon>
        <taxon>Bacillati</taxon>
        <taxon>Bacillota</taxon>
        <taxon>Clostridia</taxon>
        <taxon>Lachnospirales</taxon>
        <taxon>Lachnospiraceae</taxon>
        <taxon>Enterocloster</taxon>
    </lineage>
</organism>
<dbReference type="InterPro" id="IPR000847">
    <property type="entry name" value="LysR_HTH_N"/>
</dbReference>
<keyword evidence="2" id="KW-0805">Transcription regulation</keyword>
<sequence>MELRVLKYFLAVAREESISGAAQALHMTQPTLSRQLMDLEEELGKQLLIRGSRRITLTEEGMLLRKRAAEILDLVEKAEAELTAPDEVVNGDIYIGGGETEAMRMIAEIATGLQQSCPDIRYHLYSGNADDVTERLDKGLLDFGVLIEPANMKKYDYIRLPATDTWGLLMPRDCPLAAHPVIRPQDLWDLPIITSRQSMLSNEFSGWLGKEFEKLRIVATYNLVYNASLLVAAGMGYALCLDKLVNTSKESPLCFRPLEPRMAVHLDIVWKKYQVFSGAAERFLKEVREAFHGNVGGN</sequence>
<dbReference type="FunFam" id="1.10.10.10:FF:000001">
    <property type="entry name" value="LysR family transcriptional regulator"/>
    <property type="match status" value="1"/>
</dbReference>
<reference evidence="6 7" key="1">
    <citation type="submission" date="2018-08" db="EMBL/GenBank/DDBJ databases">
        <title>A genome reference for cultivated species of the human gut microbiota.</title>
        <authorList>
            <person name="Zou Y."/>
            <person name="Xue W."/>
            <person name="Luo G."/>
        </authorList>
    </citation>
    <scope>NUCLEOTIDE SEQUENCE [LARGE SCALE GENOMIC DNA]</scope>
    <source>
        <strain evidence="6 7">AF04-15</strain>
    </source>
</reference>
<evidence type="ECO:0000313" key="6">
    <source>
        <dbReference type="EMBL" id="RGX23883.1"/>
    </source>
</evidence>
<dbReference type="AlphaFoldDB" id="A0A413F8S8"/>
<dbReference type="Pfam" id="PF03466">
    <property type="entry name" value="LysR_substrate"/>
    <property type="match status" value="1"/>
</dbReference>
<gene>
    <name evidence="6" type="ORF">DWV29_23920</name>
</gene>
<evidence type="ECO:0000313" key="7">
    <source>
        <dbReference type="Proteomes" id="UP000283880"/>
    </source>
</evidence>